<sequence length="238" mass="26979">MSVLKFIVILTFARFSYCENELVFPEKFLFGAGSSAYQVEGSWNTSGKTESIWDDLTHYRKHLMILNTFIQPDQSDNNCTDSNDGVAAAASQAVNSFFSYKAPAIPNNPNSKIKLIKDITKKWFSMNFTQALPLQIQDRQNVILETPTSREETDDELLKVKPKLIKFYKGVPIYETLPDKLFRRILKLPNINEMSNEVLYSLYTAGGDLSDLDSDNGDVACDSYNKIDEDVKMLKDLG</sequence>
<evidence type="ECO:0000256" key="5">
    <source>
        <dbReference type="SAM" id="SignalP"/>
    </source>
</evidence>
<feature type="non-terminal residue" evidence="6">
    <location>
        <position position="238"/>
    </location>
</feature>
<dbReference type="PANTHER" id="PTHR10353">
    <property type="entry name" value="GLYCOSYL HYDROLASE"/>
    <property type="match status" value="1"/>
</dbReference>
<name>A0A5E4MC48_9HEMI</name>
<feature type="signal peptide" evidence="5">
    <location>
        <begin position="1"/>
        <end position="18"/>
    </location>
</feature>
<feature type="chain" id="PRO_5022786259" evidence="5">
    <location>
        <begin position="19"/>
        <end position="238"/>
    </location>
</feature>
<dbReference type="PROSITE" id="PS00653">
    <property type="entry name" value="GLYCOSYL_HYDROL_F1_2"/>
    <property type="match status" value="1"/>
</dbReference>
<dbReference type="Proteomes" id="UP000325440">
    <property type="component" value="Unassembled WGS sequence"/>
</dbReference>
<dbReference type="Gene3D" id="3.20.20.80">
    <property type="entry name" value="Glycosidases"/>
    <property type="match status" value="1"/>
</dbReference>
<organism evidence="6 7">
    <name type="scientific">Cinara cedri</name>
    <dbReference type="NCBI Taxonomy" id="506608"/>
    <lineage>
        <taxon>Eukaryota</taxon>
        <taxon>Metazoa</taxon>
        <taxon>Ecdysozoa</taxon>
        <taxon>Arthropoda</taxon>
        <taxon>Hexapoda</taxon>
        <taxon>Insecta</taxon>
        <taxon>Pterygota</taxon>
        <taxon>Neoptera</taxon>
        <taxon>Paraneoptera</taxon>
        <taxon>Hemiptera</taxon>
        <taxon>Sternorrhyncha</taxon>
        <taxon>Aphidomorpha</taxon>
        <taxon>Aphidoidea</taxon>
        <taxon>Aphididae</taxon>
        <taxon>Lachninae</taxon>
        <taxon>Cinara</taxon>
    </lineage>
</organism>
<comment type="similarity">
    <text evidence="1 4">Belongs to the glycosyl hydrolase 1 family.</text>
</comment>
<gene>
    <name evidence="6" type="ORF">CINCED_3A004102</name>
</gene>
<dbReference type="GO" id="GO:0005975">
    <property type="term" value="P:carbohydrate metabolic process"/>
    <property type="evidence" value="ECO:0007669"/>
    <property type="project" value="InterPro"/>
</dbReference>
<keyword evidence="5" id="KW-0732">Signal</keyword>
<dbReference type="GO" id="GO:0008422">
    <property type="term" value="F:beta-glucosidase activity"/>
    <property type="evidence" value="ECO:0007669"/>
    <property type="project" value="TreeGrafter"/>
</dbReference>
<evidence type="ECO:0000256" key="2">
    <source>
        <dbReference type="ARBA" id="ARBA00022801"/>
    </source>
</evidence>
<evidence type="ECO:0000256" key="4">
    <source>
        <dbReference type="RuleBase" id="RU003690"/>
    </source>
</evidence>
<dbReference type="OrthoDB" id="65569at2759"/>
<dbReference type="Pfam" id="PF00232">
    <property type="entry name" value="Glyco_hydro_1"/>
    <property type="match status" value="1"/>
</dbReference>
<evidence type="ECO:0000313" key="7">
    <source>
        <dbReference type="Proteomes" id="UP000325440"/>
    </source>
</evidence>
<protein>
    <submittedName>
        <fullName evidence="6">Glycosyl hydrolases family 1, N-terminal conserved site,Glycoside hydrolase family 1,Glycoside</fullName>
    </submittedName>
</protein>
<keyword evidence="2 6" id="KW-0378">Hydrolase</keyword>
<evidence type="ECO:0000256" key="3">
    <source>
        <dbReference type="ARBA" id="ARBA00023295"/>
    </source>
</evidence>
<dbReference type="EMBL" id="CABPRJ010000486">
    <property type="protein sequence ID" value="VVC29050.1"/>
    <property type="molecule type" value="Genomic_DNA"/>
</dbReference>
<dbReference type="SUPFAM" id="SSF51445">
    <property type="entry name" value="(Trans)glycosidases"/>
    <property type="match status" value="1"/>
</dbReference>
<reference evidence="6 7" key="1">
    <citation type="submission" date="2019-08" db="EMBL/GenBank/DDBJ databases">
        <authorList>
            <person name="Alioto T."/>
            <person name="Alioto T."/>
            <person name="Gomez Garrido J."/>
        </authorList>
    </citation>
    <scope>NUCLEOTIDE SEQUENCE [LARGE SCALE GENOMIC DNA]</scope>
</reference>
<dbReference type="AlphaFoldDB" id="A0A5E4MC48"/>
<dbReference type="PANTHER" id="PTHR10353:SF36">
    <property type="entry name" value="LP05116P"/>
    <property type="match status" value="1"/>
</dbReference>
<dbReference type="InterPro" id="IPR017853">
    <property type="entry name" value="GH"/>
</dbReference>
<dbReference type="InterPro" id="IPR001360">
    <property type="entry name" value="Glyco_hydro_1"/>
</dbReference>
<evidence type="ECO:0000256" key="1">
    <source>
        <dbReference type="ARBA" id="ARBA00010838"/>
    </source>
</evidence>
<proteinExistence type="inferred from homology"/>
<keyword evidence="7" id="KW-1185">Reference proteome</keyword>
<dbReference type="InterPro" id="IPR033132">
    <property type="entry name" value="GH_1_N_CS"/>
</dbReference>
<keyword evidence="3" id="KW-0326">Glycosidase</keyword>
<evidence type="ECO:0000313" key="6">
    <source>
        <dbReference type="EMBL" id="VVC29050.1"/>
    </source>
</evidence>
<accession>A0A5E4MC48</accession>